<evidence type="ECO:0000256" key="1">
    <source>
        <dbReference type="SAM" id="Phobius"/>
    </source>
</evidence>
<name>A0ABW2PWF1_9BACL</name>
<comment type="caution">
    <text evidence="2">The sequence shown here is derived from an EMBL/GenBank/DDBJ whole genome shotgun (WGS) entry which is preliminary data.</text>
</comment>
<protein>
    <submittedName>
        <fullName evidence="2">DUF2254 domain-containing protein</fullName>
    </submittedName>
</protein>
<dbReference type="InterPro" id="IPR018723">
    <property type="entry name" value="DUF2254_membrane"/>
</dbReference>
<keyword evidence="1" id="KW-0812">Transmembrane</keyword>
<feature type="transmembrane region" description="Helical" evidence="1">
    <location>
        <begin position="122"/>
        <end position="140"/>
    </location>
</feature>
<organism evidence="2 3">
    <name type="scientific">Scopulibacillus cellulosilyticus</name>
    <dbReference type="NCBI Taxonomy" id="2665665"/>
    <lineage>
        <taxon>Bacteria</taxon>
        <taxon>Bacillati</taxon>
        <taxon>Bacillota</taxon>
        <taxon>Bacilli</taxon>
        <taxon>Bacillales</taxon>
        <taxon>Sporolactobacillaceae</taxon>
        <taxon>Scopulibacillus</taxon>
    </lineage>
</organism>
<keyword evidence="3" id="KW-1185">Reference proteome</keyword>
<proteinExistence type="predicted"/>
<feature type="transmembrane region" description="Helical" evidence="1">
    <location>
        <begin position="30"/>
        <end position="55"/>
    </location>
</feature>
<keyword evidence="1" id="KW-0472">Membrane</keyword>
<feature type="transmembrane region" description="Helical" evidence="1">
    <location>
        <begin position="146"/>
        <end position="170"/>
    </location>
</feature>
<evidence type="ECO:0000313" key="2">
    <source>
        <dbReference type="EMBL" id="MFC7393746.1"/>
    </source>
</evidence>
<evidence type="ECO:0000313" key="3">
    <source>
        <dbReference type="Proteomes" id="UP001596505"/>
    </source>
</evidence>
<dbReference type="Proteomes" id="UP001596505">
    <property type="component" value="Unassembled WGS sequence"/>
</dbReference>
<dbReference type="Pfam" id="PF10011">
    <property type="entry name" value="DUF2254"/>
    <property type="match status" value="1"/>
</dbReference>
<reference evidence="3" key="1">
    <citation type="journal article" date="2019" name="Int. J. Syst. Evol. Microbiol.">
        <title>The Global Catalogue of Microorganisms (GCM) 10K type strain sequencing project: providing services to taxonomists for standard genome sequencing and annotation.</title>
        <authorList>
            <consortium name="The Broad Institute Genomics Platform"/>
            <consortium name="The Broad Institute Genome Sequencing Center for Infectious Disease"/>
            <person name="Wu L."/>
            <person name="Ma J."/>
        </authorList>
    </citation>
    <scope>NUCLEOTIDE SEQUENCE [LARGE SCALE GENOMIC DNA]</scope>
    <source>
        <strain evidence="3">CGMCC 1.16305</strain>
    </source>
</reference>
<feature type="transmembrane region" description="Helical" evidence="1">
    <location>
        <begin position="75"/>
        <end position="101"/>
    </location>
</feature>
<keyword evidence="1" id="KW-1133">Transmembrane helix</keyword>
<gene>
    <name evidence="2" type="ORF">ACFQRG_12350</name>
</gene>
<sequence>MLRDGILPYSIKKYTNMSKRERWHEIYTNLWFTPILYAFLSFILIAVTMMLDFSFGAGQAVSPFLSVSSQLTNTIVSTLTTAILSVSTFTFNSILVVFTTFSGQFSPRVLKNFIANKATQRVLGIFTGSFLYVVICFFFIDTQSTSKFFTIPLTAICLAVLSAGTFIFFINHSVKWLQVNHMTENMKAESVNIIQNSLQQELDPYRVEETDAISAEFPECPGHQVVAPRSGYIQVVDFINLIEEAKKDNLLIKMEVKVGDYNYASTPMLKYWKKDASTVDEYKYQKLISVGKHQTEIQDIEFSINKLVEVAIRSLGNNDPKTAINTIYQIGDLLVLISQIGYFAPYLKDKCGELRIILKDLSFEDYLHVGFGCIRHYSRDNVLITIEMLKALKLMAQSIHPNHYQSLWDFAAGTAEGLESDWLFNFDNRLFYKALFDLAEITKNEHEYKKLKQKVSCEV</sequence>
<accession>A0ABW2PWF1</accession>
<dbReference type="RefSeq" id="WP_380966371.1">
    <property type="nucleotide sequence ID" value="NZ_JBHTCO010000015.1"/>
</dbReference>
<dbReference type="EMBL" id="JBHTCO010000015">
    <property type="protein sequence ID" value="MFC7393746.1"/>
    <property type="molecule type" value="Genomic_DNA"/>
</dbReference>